<evidence type="ECO:0000256" key="1">
    <source>
        <dbReference type="SAM" id="SignalP"/>
    </source>
</evidence>
<dbReference type="EMBL" id="VORW01000021">
    <property type="protein sequence ID" value="TXE04430.1"/>
    <property type="molecule type" value="Genomic_DNA"/>
</dbReference>
<accession>A0A5C7AAD9</accession>
<feature type="signal peptide" evidence="1">
    <location>
        <begin position="1"/>
        <end position="26"/>
    </location>
</feature>
<dbReference type="GO" id="GO:0004180">
    <property type="term" value="F:carboxypeptidase activity"/>
    <property type="evidence" value="ECO:0007669"/>
    <property type="project" value="UniProtKB-KW"/>
</dbReference>
<comment type="caution">
    <text evidence="2">The sequence shown here is derived from an EMBL/GenBank/DDBJ whole genome shotgun (WGS) entry which is preliminary data.</text>
</comment>
<dbReference type="SUPFAM" id="SSF49464">
    <property type="entry name" value="Carboxypeptidase regulatory domain-like"/>
    <property type="match status" value="1"/>
</dbReference>
<keyword evidence="2" id="KW-0378">Hydrolase</keyword>
<dbReference type="OrthoDB" id="1223654at2"/>
<dbReference type="Gene3D" id="2.60.40.1120">
    <property type="entry name" value="Carboxypeptidase-like, regulatory domain"/>
    <property type="match status" value="1"/>
</dbReference>
<evidence type="ECO:0000313" key="2">
    <source>
        <dbReference type="EMBL" id="TXE04430.1"/>
    </source>
</evidence>
<keyword evidence="2" id="KW-0645">Protease</keyword>
<keyword evidence="1" id="KW-0732">Signal</keyword>
<proteinExistence type="predicted"/>
<feature type="chain" id="PRO_5022817939" evidence="1">
    <location>
        <begin position="27"/>
        <end position="377"/>
    </location>
</feature>
<dbReference type="InterPro" id="IPR008969">
    <property type="entry name" value="CarboxyPept-like_regulatory"/>
</dbReference>
<dbReference type="Proteomes" id="UP000321935">
    <property type="component" value="Unassembled WGS sequence"/>
</dbReference>
<sequence length="377" mass="43347">MSKPNSMLYKIVFGFFLLFGSYSSFAQTVFKGVIEDSKTGQPIPYATVFLANTTFGTTCDDEGKFSLNLPDGNYEVIVRMLGYEGLTFKLPTDIIKPREYRFRLVAVDEELETLNVNDTRDPAWFKNLKDFKSYFLGTTYNGQACELENDLSMILDDQSLPGTLIASSREILKIHNPNLGYRLDYLLNDFRYNYKEGFVTYGGYPLFIPDTTLSTRKQKRVEKNRLEAYHGSLQHFLRSVYTGTTVSEGFEIRRIYRKDDPKYPGEYIDSVGTELITSLSFRKNRETRAFLEFKGHLQITYLNERESPQYIMGMGRNMRNTQTSIVTLIAESLEIFENGSLSDPFGLLMEGYIGWERVGDLLPIDYLNTAEFKRGAQ</sequence>
<evidence type="ECO:0000313" key="3">
    <source>
        <dbReference type="Proteomes" id="UP000321935"/>
    </source>
</evidence>
<dbReference type="RefSeq" id="WP_146920476.1">
    <property type="nucleotide sequence ID" value="NZ_VORW01000021.1"/>
</dbReference>
<keyword evidence="2" id="KW-0121">Carboxypeptidase</keyword>
<protein>
    <submittedName>
        <fullName evidence="2">Carboxypeptidase-like regulatory domain-containing protein</fullName>
    </submittedName>
</protein>
<dbReference type="AlphaFoldDB" id="A0A5C7AAD9"/>
<dbReference type="Pfam" id="PF13715">
    <property type="entry name" value="CarbopepD_reg_2"/>
    <property type="match status" value="1"/>
</dbReference>
<name>A0A5C7AAD9_9BACT</name>
<reference evidence="2 3" key="1">
    <citation type="submission" date="2019-08" db="EMBL/GenBank/DDBJ databases">
        <title>Genomes sequence of Algoriphagus aquimarinus ACAM450.</title>
        <authorList>
            <person name="Bowman J.P."/>
        </authorList>
    </citation>
    <scope>NUCLEOTIDE SEQUENCE [LARGE SCALE GENOMIC DNA]</scope>
    <source>
        <strain evidence="2 3">ACAM 450</strain>
    </source>
</reference>
<organism evidence="2 3">
    <name type="scientific">Algoriphagus aquimarinus</name>
    <dbReference type="NCBI Taxonomy" id="237018"/>
    <lineage>
        <taxon>Bacteria</taxon>
        <taxon>Pseudomonadati</taxon>
        <taxon>Bacteroidota</taxon>
        <taxon>Cytophagia</taxon>
        <taxon>Cytophagales</taxon>
        <taxon>Cyclobacteriaceae</taxon>
        <taxon>Algoriphagus</taxon>
    </lineage>
</organism>
<gene>
    <name evidence="2" type="ORF">ESV85_19145</name>
</gene>